<evidence type="ECO:0000256" key="1">
    <source>
        <dbReference type="SAM" id="MobiDB-lite"/>
    </source>
</evidence>
<proteinExistence type="predicted"/>
<name>A0A6J4P369_9BACT</name>
<dbReference type="AlphaFoldDB" id="A0A6J4P369"/>
<feature type="region of interest" description="Disordered" evidence="1">
    <location>
        <begin position="85"/>
        <end position="164"/>
    </location>
</feature>
<evidence type="ECO:0000313" key="2">
    <source>
        <dbReference type="EMBL" id="CAA9404848.1"/>
    </source>
</evidence>
<organism evidence="2">
    <name type="scientific">uncultured Phycisphaerae bacterium</name>
    <dbReference type="NCBI Taxonomy" id="904963"/>
    <lineage>
        <taxon>Bacteria</taxon>
        <taxon>Pseudomonadati</taxon>
        <taxon>Planctomycetota</taxon>
        <taxon>Phycisphaerae</taxon>
        <taxon>environmental samples</taxon>
    </lineage>
</organism>
<feature type="compositionally biased region" description="Polar residues" evidence="1">
    <location>
        <begin position="152"/>
        <end position="164"/>
    </location>
</feature>
<accession>A0A6J4P369</accession>
<reference evidence="2" key="1">
    <citation type="submission" date="2020-02" db="EMBL/GenBank/DDBJ databases">
        <authorList>
            <person name="Meier V. D."/>
        </authorList>
    </citation>
    <scope>NUCLEOTIDE SEQUENCE</scope>
    <source>
        <strain evidence="2">AVDCRST_MAG64</strain>
    </source>
</reference>
<dbReference type="EMBL" id="CADCUQ010000440">
    <property type="protein sequence ID" value="CAA9404848.1"/>
    <property type="molecule type" value="Genomic_DNA"/>
</dbReference>
<protein>
    <submittedName>
        <fullName evidence="2">Uncharacterized protein</fullName>
    </submittedName>
</protein>
<gene>
    <name evidence="2" type="ORF">AVDCRST_MAG64-1978</name>
</gene>
<sequence>MPRVFVSAGLLVAFFSFVLLRAVVWGEQRRWRAVEQYHLNVQAERKASTLRASKLRELEILEHNARLDSLPSGAKTAERRANDLRRELGLPNVEPLPRDSISPGIPGAAESTVHPARVSGPPSLVPRRVSELPRIPEIPPWLRLPGPHEHTLSSPETPSQTVQP</sequence>